<dbReference type="SUPFAM" id="SSF48452">
    <property type="entry name" value="TPR-like"/>
    <property type="match status" value="1"/>
</dbReference>
<feature type="signal peptide" evidence="1">
    <location>
        <begin position="1"/>
        <end position="19"/>
    </location>
</feature>
<dbReference type="AlphaFoldDB" id="A0A090X5V8"/>
<protein>
    <recommendedName>
        <fullName evidence="4">Dihydrolipoamide dehydrogenase</fullName>
    </recommendedName>
</protein>
<evidence type="ECO:0000313" key="2">
    <source>
        <dbReference type="EMBL" id="GAL80207.1"/>
    </source>
</evidence>
<sequence>MKKLLLILLAFTTVYTVNAQIETPQPSPKAKFEQKVGLTDITIEYSRPGVKGRKVFGDLESFGTIWRTGANENTKITFSNDVEVAGKALKAGTYALFTRLISATEWEFLFYTDTNNWGGTPQNWDDSKVAVSAKVAVEPIPFVVETFTIDINSITNNGAKLELLWENSYAAVPFTVPTEQTVSKAIDKVMAGPGEGDYYAAAAYYLAEGKDMKKATEWIDKAVEMTKDNPRFYYLRRQALIHAANGDKAGAIKAAKESLVYSKKAGNDGYIKMNTASLKEWGCYVK</sequence>
<gene>
    <name evidence="2" type="ORF">JCM19274_3777</name>
</gene>
<evidence type="ECO:0000256" key="1">
    <source>
        <dbReference type="SAM" id="SignalP"/>
    </source>
</evidence>
<dbReference type="RefSeq" id="WP_042498372.1">
    <property type="nucleotide sequence ID" value="NZ_BBNU01000009.1"/>
</dbReference>
<reference evidence="2 3" key="1">
    <citation type="journal article" date="2014" name="Genome Announc.">
        <title>Draft Genome Sequences of Marine Flavobacterium Algibacter lectus Strains SS8 and NR4.</title>
        <authorList>
            <person name="Takatani N."/>
            <person name="Nakanishi M."/>
            <person name="Meirelles P."/>
            <person name="Mino S."/>
            <person name="Suda W."/>
            <person name="Oshima K."/>
            <person name="Hattori M."/>
            <person name="Ohkuma M."/>
            <person name="Hosokawa M."/>
            <person name="Miyashita K."/>
            <person name="Thompson F.L."/>
            <person name="Niwa A."/>
            <person name="Sawabe T."/>
            <person name="Sawabe T."/>
        </authorList>
    </citation>
    <scope>NUCLEOTIDE SEQUENCE [LARGE SCALE GENOMIC DNA]</scope>
    <source>
        <strain evidence="3">JCM19274</strain>
    </source>
</reference>
<dbReference type="Gene3D" id="1.25.40.10">
    <property type="entry name" value="Tetratricopeptide repeat domain"/>
    <property type="match status" value="1"/>
</dbReference>
<dbReference type="Pfam" id="PF11138">
    <property type="entry name" value="DUF2911"/>
    <property type="match status" value="1"/>
</dbReference>
<keyword evidence="1" id="KW-0732">Signal</keyword>
<proteinExistence type="predicted"/>
<name>A0A090X5V8_9FLAO</name>
<feature type="chain" id="PRO_5001868150" description="Dihydrolipoamide dehydrogenase" evidence="1">
    <location>
        <begin position="20"/>
        <end position="286"/>
    </location>
</feature>
<dbReference type="Proteomes" id="UP000029643">
    <property type="component" value="Unassembled WGS sequence"/>
</dbReference>
<dbReference type="STRING" id="221126.SAMN04489722_101601"/>
<evidence type="ECO:0000313" key="3">
    <source>
        <dbReference type="Proteomes" id="UP000029643"/>
    </source>
</evidence>
<evidence type="ECO:0008006" key="4">
    <source>
        <dbReference type="Google" id="ProtNLM"/>
    </source>
</evidence>
<dbReference type="EMBL" id="BBNU01000009">
    <property type="protein sequence ID" value="GAL80207.1"/>
    <property type="molecule type" value="Genomic_DNA"/>
</dbReference>
<dbReference type="InterPro" id="IPR011990">
    <property type="entry name" value="TPR-like_helical_dom_sf"/>
</dbReference>
<organism evidence="2 3">
    <name type="scientific">Algibacter lectus</name>
    <dbReference type="NCBI Taxonomy" id="221126"/>
    <lineage>
        <taxon>Bacteria</taxon>
        <taxon>Pseudomonadati</taxon>
        <taxon>Bacteroidota</taxon>
        <taxon>Flavobacteriia</taxon>
        <taxon>Flavobacteriales</taxon>
        <taxon>Flavobacteriaceae</taxon>
        <taxon>Algibacter</taxon>
    </lineage>
</organism>
<accession>A0A090X5V8</accession>
<comment type="caution">
    <text evidence="2">The sequence shown here is derived from an EMBL/GenBank/DDBJ whole genome shotgun (WGS) entry which is preliminary data.</text>
</comment>
<dbReference type="InterPro" id="IPR021314">
    <property type="entry name" value="DUF2911"/>
</dbReference>